<protein>
    <submittedName>
        <fullName evidence="1">Uncharacterized protein</fullName>
    </submittedName>
</protein>
<comment type="caution">
    <text evidence="1">The sequence shown here is derived from an EMBL/GenBank/DDBJ whole genome shotgun (WGS) entry which is preliminary data.</text>
</comment>
<evidence type="ECO:0000313" key="1">
    <source>
        <dbReference type="EMBL" id="KAF7198581.1"/>
    </source>
</evidence>
<dbReference type="AlphaFoldDB" id="A0A8H6RWT4"/>
<organism evidence="1 2">
    <name type="scientific">Pseudocercospora fuligena</name>
    <dbReference type="NCBI Taxonomy" id="685502"/>
    <lineage>
        <taxon>Eukaryota</taxon>
        <taxon>Fungi</taxon>
        <taxon>Dikarya</taxon>
        <taxon>Ascomycota</taxon>
        <taxon>Pezizomycotina</taxon>
        <taxon>Dothideomycetes</taxon>
        <taxon>Dothideomycetidae</taxon>
        <taxon>Mycosphaerellales</taxon>
        <taxon>Mycosphaerellaceae</taxon>
        <taxon>Pseudocercospora</taxon>
    </lineage>
</organism>
<gene>
    <name evidence="1" type="ORF">HII31_00320</name>
</gene>
<proteinExistence type="predicted"/>
<sequence length="152" mass="17531">MLRREQPESTAELFGPLELDIVMRGYIDLRICTHQGIWSKSSMDLFSYRHSLYTGPFRAQVGQVHCFPFSVRNREPPANFPPTFQCAFHNEPYDIKMAVKCELIAEVRLPGIKIRAMDAEAKEMKYVPEPAPHSFSQVESLLYKQRVAIQGR</sequence>
<reference evidence="1" key="1">
    <citation type="submission" date="2020-04" db="EMBL/GenBank/DDBJ databases">
        <title>Draft genome resource of the tomato pathogen Pseudocercospora fuligena.</title>
        <authorList>
            <person name="Zaccaron A."/>
        </authorList>
    </citation>
    <scope>NUCLEOTIDE SEQUENCE</scope>
    <source>
        <strain evidence="1">PF001</strain>
    </source>
</reference>
<dbReference type="Proteomes" id="UP000660729">
    <property type="component" value="Unassembled WGS sequence"/>
</dbReference>
<dbReference type="EMBL" id="JABCIY010000001">
    <property type="protein sequence ID" value="KAF7198581.1"/>
    <property type="molecule type" value="Genomic_DNA"/>
</dbReference>
<dbReference type="OrthoDB" id="2333384at2759"/>
<keyword evidence="2" id="KW-1185">Reference proteome</keyword>
<accession>A0A8H6RWT4</accession>
<evidence type="ECO:0000313" key="2">
    <source>
        <dbReference type="Proteomes" id="UP000660729"/>
    </source>
</evidence>
<name>A0A8H6RWT4_9PEZI</name>